<organism evidence="1 2">
    <name type="scientific">Arctium lappa</name>
    <name type="common">Greater burdock</name>
    <name type="synonym">Lappa major</name>
    <dbReference type="NCBI Taxonomy" id="4217"/>
    <lineage>
        <taxon>Eukaryota</taxon>
        <taxon>Viridiplantae</taxon>
        <taxon>Streptophyta</taxon>
        <taxon>Embryophyta</taxon>
        <taxon>Tracheophyta</taxon>
        <taxon>Spermatophyta</taxon>
        <taxon>Magnoliopsida</taxon>
        <taxon>eudicotyledons</taxon>
        <taxon>Gunneridae</taxon>
        <taxon>Pentapetalae</taxon>
        <taxon>asterids</taxon>
        <taxon>campanulids</taxon>
        <taxon>Asterales</taxon>
        <taxon>Asteraceae</taxon>
        <taxon>Carduoideae</taxon>
        <taxon>Cardueae</taxon>
        <taxon>Arctiinae</taxon>
        <taxon>Arctium</taxon>
    </lineage>
</organism>
<sequence>MGKGEDEPLPTTITHSQSTPRNADNCSSCCARIASLFRFRCVFVLVLGLSVLLSAVFWLPPFFRHGDQGDLDLDSHYKGHDIVATFMVQKPLSLLEDDFPRLGGDIFDEIRVPTTKVVIITAESIARPNTTKVIFGVDPAEYNSKISPYAKSLIRASFESLVLRQSSLSLTESLFGEPSSFEVLKFVGGITVTPVQSAYPLQKVQILFNFTLNFSIEQILDNFNELTSQLKSGLHLATYENLYVSLSNPKGSTVAPPTTVQSSVVLVVGTPSMARLKQLTQTIKGSPTKNLGLNNTQFGKVKQISLSSILQHSLNGSSGGGTPTPSPAPLPQPPPQPHDNHHHHHHHHHNKQLPPAKPPSPNERGGLKHSPAPSPIPTHAPHKIHNAKPPDCHSGYNRKKRSFKNANKHPPLLSPVSQPVLPPHTPPPPHNLLPPPPPPPPPSLPPPPRPKNLPPPPPPKFFPPPLPPPAPPSTPPPPAPRSPPPPSSPVPETIPASSPLPNVVFAHTQPPSKSDSDTEPPDMTPSGSILQPSSCAGVDLRGIPLFLVIVTVHLLQQK</sequence>
<reference evidence="1 2" key="2">
    <citation type="journal article" date="2022" name="Mol. Ecol. Resour.">
        <title>The genomes of chicory, endive, great burdock and yacon provide insights into Asteraceae paleo-polyploidization history and plant inulin production.</title>
        <authorList>
            <person name="Fan W."/>
            <person name="Wang S."/>
            <person name="Wang H."/>
            <person name="Wang A."/>
            <person name="Jiang F."/>
            <person name="Liu H."/>
            <person name="Zhao H."/>
            <person name="Xu D."/>
            <person name="Zhang Y."/>
        </authorList>
    </citation>
    <scope>NUCLEOTIDE SEQUENCE [LARGE SCALE GENOMIC DNA]</scope>
    <source>
        <strain evidence="2">cv. Niubang</strain>
    </source>
</reference>
<reference evidence="2" key="1">
    <citation type="journal article" date="2022" name="Mol. Ecol. Resour.">
        <title>The genomes of chicory, endive, great burdock and yacon provide insights into Asteraceae palaeo-polyploidization history and plant inulin production.</title>
        <authorList>
            <person name="Fan W."/>
            <person name="Wang S."/>
            <person name="Wang H."/>
            <person name="Wang A."/>
            <person name="Jiang F."/>
            <person name="Liu H."/>
            <person name="Zhao H."/>
            <person name="Xu D."/>
            <person name="Zhang Y."/>
        </authorList>
    </citation>
    <scope>NUCLEOTIDE SEQUENCE [LARGE SCALE GENOMIC DNA]</scope>
    <source>
        <strain evidence="2">cv. Niubang</strain>
    </source>
</reference>
<dbReference type="Proteomes" id="UP001055879">
    <property type="component" value="Linkage Group LG01"/>
</dbReference>
<name>A0ACB9FNI9_ARCLA</name>
<gene>
    <name evidence="1" type="ORF">L6452_03903</name>
</gene>
<evidence type="ECO:0000313" key="2">
    <source>
        <dbReference type="Proteomes" id="UP001055879"/>
    </source>
</evidence>
<accession>A0ACB9FNI9</accession>
<protein>
    <submittedName>
        <fullName evidence="1">Uncharacterized protein</fullName>
    </submittedName>
</protein>
<keyword evidence="2" id="KW-1185">Reference proteome</keyword>
<dbReference type="EMBL" id="CM042047">
    <property type="protein sequence ID" value="KAI3772710.1"/>
    <property type="molecule type" value="Genomic_DNA"/>
</dbReference>
<proteinExistence type="predicted"/>
<comment type="caution">
    <text evidence="1">The sequence shown here is derived from an EMBL/GenBank/DDBJ whole genome shotgun (WGS) entry which is preliminary data.</text>
</comment>
<evidence type="ECO:0000313" key="1">
    <source>
        <dbReference type="EMBL" id="KAI3772710.1"/>
    </source>
</evidence>